<dbReference type="PANTHER" id="PTHR37376">
    <property type="entry name" value="EXPRESSED PROTEIN"/>
    <property type="match status" value="1"/>
</dbReference>
<dbReference type="PANTHER" id="PTHR37376:SF1">
    <property type="entry name" value="EXPRESSED PROTEIN"/>
    <property type="match status" value="1"/>
</dbReference>
<protein>
    <submittedName>
        <fullName evidence="2">Uncharacterized protein</fullName>
    </submittedName>
</protein>
<comment type="caution">
    <text evidence="2">The sequence shown here is derived from an EMBL/GenBank/DDBJ whole genome shotgun (WGS) entry which is preliminary data.</text>
</comment>
<evidence type="ECO:0000313" key="3">
    <source>
        <dbReference type="Proteomes" id="UP000326396"/>
    </source>
</evidence>
<gene>
    <name evidence="2" type="ORF">E3N88_05828</name>
</gene>
<reference evidence="2 3" key="1">
    <citation type="submission" date="2019-05" db="EMBL/GenBank/DDBJ databases">
        <title>Mikania micrantha, genome provides insights into the molecular mechanism of rapid growth.</title>
        <authorList>
            <person name="Liu B."/>
        </authorList>
    </citation>
    <scope>NUCLEOTIDE SEQUENCE [LARGE SCALE GENOMIC DNA]</scope>
    <source>
        <strain evidence="2">NLD-2019</strain>
        <tissue evidence="2">Leaf</tissue>
    </source>
</reference>
<accession>A0A5N6PMY2</accession>
<sequence length="148" mass="16484">MNEPATPPPTIGKMGPYTVFITHPSDSYHGSVSDSPTSIQYPPVKSAPVQPPPVQYQKSASPKFGFFWDAVARVQNAHSSLDEYVAHWFGLNQSKYQWALDDYYESKGLDGVWLRKNTFISLFEHDICITSSGSGVDLIESFYMIVGS</sequence>
<feature type="region of interest" description="Disordered" evidence="1">
    <location>
        <begin position="28"/>
        <end position="54"/>
    </location>
</feature>
<name>A0A5N6PMY2_9ASTR</name>
<organism evidence="2 3">
    <name type="scientific">Mikania micrantha</name>
    <name type="common">bitter vine</name>
    <dbReference type="NCBI Taxonomy" id="192012"/>
    <lineage>
        <taxon>Eukaryota</taxon>
        <taxon>Viridiplantae</taxon>
        <taxon>Streptophyta</taxon>
        <taxon>Embryophyta</taxon>
        <taxon>Tracheophyta</taxon>
        <taxon>Spermatophyta</taxon>
        <taxon>Magnoliopsida</taxon>
        <taxon>eudicotyledons</taxon>
        <taxon>Gunneridae</taxon>
        <taxon>Pentapetalae</taxon>
        <taxon>asterids</taxon>
        <taxon>campanulids</taxon>
        <taxon>Asterales</taxon>
        <taxon>Asteraceae</taxon>
        <taxon>Asteroideae</taxon>
        <taxon>Heliantheae alliance</taxon>
        <taxon>Eupatorieae</taxon>
        <taxon>Mikania</taxon>
    </lineage>
</organism>
<dbReference type="AlphaFoldDB" id="A0A5N6PMY2"/>
<dbReference type="OrthoDB" id="45963at2759"/>
<dbReference type="Proteomes" id="UP000326396">
    <property type="component" value="Linkage Group LG11"/>
</dbReference>
<dbReference type="EMBL" id="SZYD01000003">
    <property type="protein sequence ID" value="KAD6794932.1"/>
    <property type="molecule type" value="Genomic_DNA"/>
</dbReference>
<evidence type="ECO:0000313" key="2">
    <source>
        <dbReference type="EMBL" id="KAD6794932.1"/>
    </source>
</evidence>
<evidence type="ECO:0000256" key="1">
    <source>
        <dbReference type="SAM" id="MobiDB-lite"/>
    </source>
</evidence>
<proteinExistence type="predicted"/>
<feature type="compositionally biased region" description="Polar residues" evidence="1">
    <location>
        <begin position="28"/>
        <end position="40"/>
    </location>
</feature>
<keyword evidence="3" id="KW-1185">Reference proteome</keyword>